<organism evidence="9 10">
    <name type="scientific">Speluncibacter jeojiensis</name>
    <dbReference type="NCBI Taxonomy" id="2710754"/>
    <lineage>
        <taxon>Bacteria</taxon>
        <taxon>Bacillati</taxon>
        <taxon>Actinomycetota</taxon>
        <taxon>Actinomycetes</taxon>
        <taxon>Mycobacteriales</taxon>
        <taxon>Speluncibacteraceae</taxon>
        <taxon>Speluncibacter</taxon>
    </lineage>
</organism>
<keyword evidence="5" id="KW-0249">Electron transport</keyword>
<evidence type="ECO:0000256" key="4">
    <source>
        <dbReference type="ARBA" id="ARBA00022737"/>
    </source>
</evidence>
<dbReference type="NCBIfam" id="TIGR00273">
    <property type="entry name" value="LutB/LldF family L-lactate oxidation iron-sulfur protein"/>
    <property type="match status" value="1"/>
</dbReference>
<dbReference type="Pfam" id="PF13183">
    <property type="entry name" value="Fer4_8"/>
    <property type="match status" value="1"/>
</dbReference>
<dbReference type="InterPro" id="IPR037171">
    <property type="entry name" value="NagB/RpiA_transferase-like"/>
</dbReference>
<proteinExistence type="predicted"/>
<evidence type="ECO:0000256" key="7">
    <source>
        <dbReference type="ARBA" id="ARBA00023014"/>
    </source>
</evidence>
<dbReference type="PROSITE" id="PS51379">
    <property type="entry name" value="4FE4S_FER_2"/>
    <property type="match status" value="1"/>
</dbReference>
<dbReference type="RefSeq" id="WP_332520669.1">
    <property type="nucleotide sequence ID" value="NZ_JANRHA010000016.1"/>
</dbReference>
<dbReference type="Proteomes" id="UP001152755">
    <property type="component" value="Unassembled WGS sequence"/>
</dbReference>
<keyword evidence="1" id="KW-0813">Transport</keyword>
<comment type="caution">
    <text evidence="9">The sequence shown here is derived from an EMBL/GenBank/DDBJ whole genome shotgun (WGS) entry which is preliminary data.</text>
</comment>
<feature type="domain" description="4Fe-4S ferredoxin-type" evidence="8">
    <location>
        <begin position="302"/>
        <end position="323"/>
    </location>
</feature>
<evidence type="ECO:0000256" key="5">
    <source>
        <dbReference type="ARBA" id="ARBA00022982"/>
    </source>
</evidence>
<dbReference type="Pfam" id="PF02589">
    <property type="entry name" value="LUD_dom"/>
    <property type="match status" value="1"/>
</dbReference>
<keyword evidence="2" id="KW-0004">4Fe-4S</keyword>
<dbReference type="InterPro" id="IPR004452">
    <property type="entry name" value="LutB/LldF"/>
</dbReference>
<protein>
    <submittedName>
        <fullName evidence="9">LutB/LldF family L-lactate oxidation iron-sulfur protein</fullName>
    </submittedName>
</protein>
<dbReference type="PANTHER" id="PTHR47153">
    <property type="entry name" value="LACTATE UTILIZATION PROTEIN B"/>
    <property type="match status" value="1"/>
</dbReference>
<dbReference type="PANTHER" id="PTHR47153:SF2">
    <property type="entry name" value="LACTATE UTILIZATION PROTEIN B"/>
    <property type="match status" value="1"/>
</dbReference>
<sequence length="481" mass="52318">MPPFPQAAPHQLRNTQQRTNLTRATRTIRAKRNRLVAEKDDWEQLRRAGAAVKDETLRHLDRYLEQFEAAATAAGATVHWAPDASAANRIVTEIALERGVDEVVKAKSMATEEIGLVEALAAAGINAYETDLAALIIQLSADVPSHIVVPAIHRNRAEVREIFVRNMSRFGRPAPEHLGDEPHELAAASREHLREKFLHTRMAVTGANFAVAETGSLLLVESEGNGRMCVTMPQTLVSVVGIEKLVPTWRDVEVYLQLLARSATGERMNPYTSVWTGAHDADGPQDVHIVLLDNHRSDVLADEVGRDALRCIRCAACLNVCPVYERAGGHAYGSVYPGPIGAILSPQLRGLDDPVDRELPYASSLCGACADACPVQIPIPLILEHLRAKVVDTERTLPPSPERAAMKLAAAVFDRPAALGAGEKLAALSRKVFRGERGITSVPGFSGWFGARDVPAPPAESFRAWWARTDGGRRDDTGDGR</sequence>
<name>A0A9X4RF71_9ACTN</name>
<keyword evidence="10" id="KW-1185">Reference proteome</keyword>
<reference evidence="9" key="1">
    <citation type="submission" date="2022-08" db="EMBL/GenBank/DDBJ databases">
        <title>Genome analysis of Corynebacteriales strain.</title>
        <authorList>
            <person name="Lee S.D."/>
        </authorList>
    </citation>
    <scope>NUCLEOTIDE SEQUENCE</scope>
    <source>
        <strain evidence="9">D3-21</strain>
    </source>
</reference>
<dbReference type="InterPro" id="IPR017900">
    <property type="entry name" value="4Fe4S_Fe_S_CS"/>
</dbReference>
<dbReference type="InterPro" id="IPR017896">
    <property type="entry name" value="4Fe4S_Fe-S-bd"/>
</dbReference>
<evidence type="ECO:0000256" key="3">
    <source>
        <dbReference type="ARBA" id="ARBA00022723"/>
    </source>
</evidence>
<evidence type="ECO:0000259" key="8">
    <source>
        <dbReference type="PROSITE" id="PS51379"/>
    </source>
</evidence>
<dbReference type="InterPro" id="IPR009051">
    <property type="entry name" value="Helical_ferredxn"/>
</dbReference>
<evidence type="ECO:0000313" key="9">
    <source>
        <dbReference type="EMBL" id="MDG3016700.1"/>
    </source>
</evidence>
<dbReference type="PROSITE" id="PS00198">
    <property type="entry name" value="4FE4S_FER_1"/>
    <property type="match status" value="1"/>
</dbReference>
<keyword evidence="7" id="KW-0411">Iron-sulfur</keyword>
<evidence type="ECO:0000256" key="1">
    <source>
        <dbReference type="ARBA" id="ARBA00022448"/>
    </source>
</evidence>
<dbReference type="InterPro" id="IPR003741">
    <property type="entry name" value="LUD_dom"/>
</dbReference>
<accession>A0A9X4RF71</accession>
<keyword evidence="4" id="KW-0677">Repeat</keyword>
<dbReference type="EMBL" id="JANRHA010000016">
    <property type="protein sequence ID" value="MDG3016700.1"/>
    <property type="molecule type" value="Genomic_DNA"/>
</dbReference>
<dbReference type="GO" id="GO:0046872">
    <property type="term" value="F:metal ion binding"/>
    <property type="evidence" value="ECO:0007669"/>
    <property type="project" value="UniProtKB-KW"/>
</dbReference>
<dbReference type="SUPFAM" id="SSF100950">
    <property type="entry name" value="NagB/RpiA/CoA transferase-like"/>
    <property type="match status" value="1"/>
</dbReference>
<dbReference type="Gene3D" id="1.10.1060.10">
    <property type="entry name" value="Alpha-helical ferredoxin"/>
    <property type="match status" value="1"/>
</dbReference>
<keyword evidence="3" id="KW-0479">Metal-binding</keyword>
<dbReference type="GO" id="GO:0051539">
    <property type="term" value="F:4 iron, 4 sulfur cluster binding"/>
    <property type="evidence" value="ECO:0007669"/>
    <property type="project" value="UniProtKB-KW"/>
</dbReference>
<dbReference type="GO" id="GO:0006089">
    <property type="term" value="P:lactate metabolic process"/>
    <property type="evidence" value="ECO:0007669"/>
    <property type="project" value="InterPro"/>
</dbReference>
<evidence type="ECO:0000256" key="2">
    <source>
        <dbReference type="ARBA" id="ARBA00022485"/>
    </source>
</evidence>
<dbReference type="SUPFAM" id="SSF54862">
    <property type="entry name" value="4Fe-4S ferredoxins"/>
    <property type="match status" value="1"/>
</dbReference>
<dbReference type="InterPro" id="IPR024185">
    <property type="entry name" value="FTHF_cligase-like_sf"/>
</dbReference>
<dbReference type="AlphaFoldDB" id="A0A9X4RF71"/>
<evidence type="ECO:0000256" key="6">
    <source>
        <dbReference type="ARBA" id="ARBA00023004"/>
    </source>
</evidence>
<evidence type="ECO:0000313" key="10">
    <source>
        <dbReference type="Proteomes" id="UP001152755"/>
    </source>
</evidence>
<gene>
    <name evidence="9" type="ORF">NVS88_19295</name>
</gene>
<keyword evidence="6" id="KW-0408">Iron</keyword>
<dbReference type="Gene3D" id="3.40.50.10420">
    <property type="entry name" value="NagB/RpiA/CoA transferase-like"/>
    <property type="match status" value="1"/>
</dbReference>